<dbReference type="InterPro" id="IPR004841">
    <property type="entry name" value="AA-permease/SLC12A_dom"/>
</dbReference>
<dbReference type="Gene3D" id="1.20.1740.10">
    <property type="entry name" value="Amino acid/polyamine transporter I"/>
    <property type="match status" value="1"/>
</dbReference>
<reference evidence="7" key="2">
    <citation type="journal article" date="2022" name="Microbiol. Resour. Announc.">
        <title>Metagenome Sequencing to Explore Phylogenomics of Terrestrial Cyanobacteria.</title>
        <authorList>
            <person name="Ward R.D."/>
            <person name="Stajich J.E."/>
            <person name="Johansen J.R."/>
            <person name="Huntemann M."/>
            <person name="Clum A."/>
            <person name="Foster B."/>
            <person name="Foster B."/>
            <person name="Roux S."/>
            <person name="Palaniappan K."/>
            <person name="Varghese N."/>
            <person name="Mukherjee S."/>
            <person name="Reddy T.B.K."/>
            <person name="Daum C."/>
            <person name="Copeland A."/>
            <person name="Chen I.A."/>
            <person name="Ivanova N.N."/>
            <person name="Kyrpides N.C."/>
            <person name="Shapiro N."/>
            <person name="Eloe-Fadrosh E.A."/>
            <person name="Pietrasiak N."/>
        </authorList>
    </citation>
    <scope>NUCLEOTIDE SEQUENCE</scope>
    <source>
        <strain evidence="7">UHER 2000/2452</strain>
    </source>
</reference>
<feature type="transmembrane region" description="Helical" evidence="5">
    <location>
        <begin position="101"/>
        <end position="123"/>
    </location>
</feature>
<evidence type="ECO:0000256" key="1">
    <source>
        <dbReference type="ARBA" id="ARBA00004141"/>
    </source>
</evidence>
<evidence type="ECO:0000256" key="2">
    <source>
        <dbReference type="ARBA" id="ARBA00022692"/>
    </source>
</evidence>
<dbReference type="AlphaFoldDB" id="A0A951UN36"/>
<organism evidence="7 8">
    <name type="scientific">Drouetiella hepatica Uher 2000/2452</name>
    <dbReference type="NCBI Taxonomy" id="904376"/>
    <lineage>
        <taxon>Bacteria</taxon>
        <taxon>Bacillati</taxon>
        <taxon>Cyanobacteriota</taxon>
        <taxon>Cyanophyceae</taxon>
        <taxon>Oculatellales</taxon>
        <taxon>Oculatellaceae</taxon>
        <taxon>Drouetiella</taxon>
    </lineage>
</organism>
<name>A0A951UN36_9CYAN</name>
<dbReference type="GO" id="GO:0016020">
    <property type="term" value="C:membrane"/>
    <property type="evidence" value="ECO:0007669"/>
    <property type="project" value="UniProtKB-SubCell"/>
</dbReference>
<reference evidence="7" key="1">
    <citation type="submission" date="2021-05" db="EMBL/GenBank/DDBJ databases">
        <authorList>
            <person name="Pietrasiak N."/>
            <person name="Ward R."/>
            <person name="Stajich J.E."/>
            <person name="Kurbessoian T."/>
        </authorList>
    </citation>
    <scope>NUCLEOTIDE SEQUENCE</scope>
    <source>
        <strain evidence="7">UHER 2000/2452</strain>
    </source>
</reference>
<keyword evidence="2 5" id="KW-0812">Transmembrane</keyword>
<protein>
    <submittedName>
        <fullName evidence="7">APC family permease</fullName>
    </submittedName>
</protein>
<feature type="transmembrane region" description="Helical" evidence="5">
    <location>
        <begin position="307"/>
        <end position="328"/>
    </location>
</feature>
<feature type="transmembrane region" description="Helical" evidence="5">
    <location>
        <begin position="412"/>
        <end position="427"/>
    </location>
</feature>
<gene>
    <name evidence="7" type="ORF">KME15_12300</name>
</gene>
<dbReference type="PIRSF" id="PIRSF006060">
    <property type="entry name" value="AA_transporter"/>
    <property type="match status" value="1"/>
</dbReference>
<feature type="transmembrane region" description="Helical" evidence="5">
    <location>
        <begin position="433"/>
        <end position="449"/>
    </location>
</feature>
<dbReference type="PANTHER" id="PTHR42770:SF7">
    <property type="entry name" value="MEMBRANE PROTEIN"/>
    <property type="match status" value="1"/>
</dbReference>
<comment type="caution">
    <text evidence="7">The sequence shown here is derived from an EMBL/GenBank/DDBJ whole genome shotgun (WGS) entry which is preliminary data.</text>
</comment>
<dbReference type="Pfam" id="PF00324">
    <property type="entry name" value="AA_permease"/>
    <property type="match status" value="1"/>
</dbReference>
<accession>A0A951UN36</accession>
<feature type="domain" description="Amino acid permease/ SLC12A" evidence="6">
    <location>
        <begin position="26"/>
        <end position="392"/>
    </location>
</feature>
<proteinExistence type="predicted"/>
<evidence type="ECO:0000256" key="4">
    <source>
        <dbReference type="ARBA" id="ARBA00023136"/>
    </source>
</evidence>
<feature type="transmembrane region" description="Helical" evidence="5">
    <location>
        <begin position="135"/>
        <end position="152"/>
    </location>
</feature>
<feature type="transmembrane region" description="Helical" evidence="5">
    <location>
        <begin position="218"/>
        <end position="236"/>
    </location>
</feature>
<evidence type="ECO:0000313" key="8">
    <source>
        <dbReference type="Proteomes" id="UP000757435"/>
    </source>
</evidence>
<keyword evidence="3 5" id="KW-1133">Transmembrane helix</keyword>
<dbReference type="PANTHER" id="PTHR42770">
    <property type="entry name" value="AMINO ACID TRANSPORTER-RELATED"/>
    <property type="match status" value="1"/>
</dbReference>
<evidence type="ECO:0000256" key="5">
    <source>
        <dbReference type="SAM" id="Phobius"/>
    </source>
</evidence>
<feature type="transmembrane region" description="Helical" evidence="5">
    <location>
        <begin position="164"/>
        <end position="193"/>
    </location>
</feature>
<feature type="transmembrane region" description="Helical" evidence="5">
    <location>
        <begin position="380"/>
        <end position="400"/>
    </location>
</feature>
<feature type="transmembrane region" description="Helical" evidence="5">
    <location>
        <begin position="257"/>
        <end position="276"/>
    </location>
</feature>
<dbReference type="GO" id="GO:0055085">
    <property type="term" value="P:transmembrane transport"/>
    <property type="evidence" value="ECO:0007669"/>
    <property type="project" value="InterPro"/>
</dbReference>
<comment type="subcellular location">
    <subcellularLocation>
        <location evidence="1">Membrane</location>
        <topology evidence="1">Multi-pass membrane protein</topology>
    </subcellularLocation>
</comment>
<evidence type="ECO:0000313" key="7">
    <source>
        <dbReference type="EMBL" id="MBW4659449.1"/>
    </source>
</evidence>
<dbReference type="InterPro" id="IPR050367">
    <property type="entry name" value="APC_superfamily"/>
</dbReference>
<sequence>MPPKLTPDLVSLPLAHSAAKFGVRDLTLLGLGSILGTGVFVGIGIAAHVAGAGAIAAVIMAALMALGNELNAAQLSVQRSATSGTYEYSQKYLSPWLRFTAGWAFLLAKVASAATAALGFAGYLLNVLGQPDSLWLMPIALLLIALLTLILLQGLHHASFSRRLMVFVTLLSLLIFLGAGLGSAGEIVLPIYWDASGDWDVNGDWDINRDWDTSGEGAIASILQATALMFVAYFGFGRMAYLSHAVRQPRRTIPRSVLVLLSGVLLLYWGVAIVVLKALSAETLDGAVETYVAPLAIAARQLEMSGIAQIVAIGALTALLTTLLNLMLDCAQMLQSMAEQHDIPQSFARFNAAGTTPTLAVLAVSGAIVGFIGVGDVQTTWSFSAFALLIYCAITQLAVLKLSAQERLYPRLFPQLVFWGCLFLAFWVDWQVWLVSLGLLVVGLIWRGINQWSDQQSQD</sequence>
<feature type="transmembrane region" description="Helical" evidence="5">
    <location>
        <begin position="349"/>
        <end position="374"/>
    </location>
</feature>
<keyword evidence="4 5" id="KW-0472">Membrane</keyword>
<evidence type="ECO:0000259" key="6">
    <source>
        <dbReference type="Pfam" id="PF00324"/>
    </source>
</evidence>
<dbReference type="Proteomes" id="UP000757435">
    <property type="component" value="Unassembled WGS sequence"/>
</dbReference>
<feature type="transmembrane region" description="Helical" evidence="5">
    <location>
        <begin position="39"/>
        <end position="66"/>
    </location>
</feature>
<evidence type="ECO:0000256" key="3">
    <source>
        <dbReference type="ARBA" id="ARBA00022989"/>
    </source>
</evidence>
<dbReference type="EMBL" id="JAHHHD010000012">
    <property type="protein sequence ID" value="MBW4659449.1"/>
    <property type="molecule type" value="Genomic_DNA"/>
</dbReference>